<evidence type="ECO:0000313" key="2">
    <source>
        <dbReference type="EMBL" id="PON55545.1"/>
    </source>
</evidence>
<dbReference type="EMBL" id="JXTB01000182">
    <property type="protein sequence ID" value="PON55545.1"/>
    <property type="molecule type" value="Genomic_DNA"/>
</dbReference>
<accession>A0A2P5C3F1</accession>
<evidence type="ECO:0000313" key="3">
    <source>
        <dbReference type="Proteomes" id="UP000237105"/>
    </source>
</evidence>
<keyword evidence="3" id="KW-1185">Reference proteome</keyword>
<dbReference type="OrthoDB" id="10452059at2759"/>
<dbReference type="Proteomes" id="UP000237105">
    <property type="component" value="Unassembled WGS sequence"/>
</dbReference>
<protein>
    <submittedName>
        <fullName evidence="2">Uncharacterized protein</fullName>
    </submittedName>
</protein>
<dbReference type="AlphaFoldDB" id="A0A2P5C3F1"/>
<feature type="signal peptide" evidence="1">
    <location>
        <begin position="1"/>
        <end position="21"/>
    </location>
</feature>
<comment type="caution">
    <text evidence="2">The sequence shown here is derived from an EMBL/GenBank/DDBJ whole genome shotgun (WGS) entry which is preliminary data.</text>
</comment>
<gene>
    <name evidence="2" type="ORF">PanWU01x14_187250</name>
</gene>
<feature type="chain" id="PRO_5015182631" evidence="1">
    <location>
        <begin position="22"/>
        <end position="154"/>
    </location>
</feature>
<organism evidence="2 3">
    <name type="scientific">Parasponia andersonii</name>
    <name type="common">Sponia andersonii</name>
    <dbReference type="NCBI Taxonomy" id="3476"/>
    <lineage>
        <taxon>Eukaryota</taxon>
        <taxon>Viridiplantae</taxon>
        <taxon>Streptophyta</taxon>
        <taxon>Embryophyta</taxon>
        <taxon>Tracheophyta</taxon>
        <taxon>Spermatophyta</taxon>
        <taxon>Magnoliopsida</taxon>
        <taxon>eudicotyledons</taxon>
        <taxon>Gunneridae</taxon>
        <taxon>Pentapetalae</taxon>
        <taxon>rosids</taxon>
        <taxon>fabids</taxon>
        <taxon>Rosales</taxon>
        <taxon>Cannabaceae</taxon>
        <taxon>Parasponia</taxon>
    </lineage>
</organism>
<proteinExistence type="predicted"/>
<keyword evidence="1" id="KW-0732">Signal</keyword>
<sequence>MIGWNLLKLFLVRRLPIEATSELVVVPIVDLISLDCSGEVVLRSEPSANKIRADVDVVDRVKDSFEDDNDATLDHKLPWLSLLPIRLDSPQPDLSSLARVLASYDGSRPILDILSVTSRFEAPKYKWSNGREARLLLGLRLATRWSVGLIRLGH</sequence>
<reference evidence="3" key="1">
    <citation type="submission" date="2016-06" db="EMBL/GenBank/DDBJ databases">
        <title>Parallel loss of symbiosis genes in relatives of nitrogen-fixing non-legume Parasponia.</title>
        <authorList>
            <person name="Van Velzen R."/>
            <person name="Holmer R."/>
            <person name="Bu F."/>
            <person name="Rutten L."/>
            <person name="Van Zeijl A."/>
            <person name="Liu W."/>
            <person name="Santuari L."/>
            <person name="Cao Q."/>
            <person name="Sharma T."/>
            <person name="Shen D."/>
            <person name="Roswanjaya Y."/>
            <person name="Wardhani T."/>
            <person name="Kalhor M.S."/>
            <person name="Jansen J."/>
            <person name="Van den Hoogen J."/>
            <person name="Gungor B."/>
            <person name="Hartog M."/>
            <person name="Hontelez J."/>
            <person name="Verver J."/>
            <person name="Yang W.-C."/>
            <person name="Schijlen E."/>
            <person name="Repin R."/>
            <person name="Schilthuizen M."/>
            <person name="Schranz E."/>
            <person name="Heidstra R."/>
            <person name="Miyata K."/>
            <person name="Fedorova E."/>
            <person name="Kohlen W."/>
            <person name="Bisseling T."/>
            <person name="Smit S."/>
            <person name="Geurts R."/>
        </authorList>
    </citation>
    <scope>NUCLEOTIDE SEQUENCE [LARGE SCALE GENOMIC DNA]</scope>
    <source>
        <strain evidence="3">cv. WU1-14</strain>
    </source>
</reference>
<name>A0A2P5C3F1_PARAD</name>
<evidence type="ECO:0000256" key="1">
    <source>
        <dbReference type="SAM" id="SignalP"/>
    </source>
</evidence>